<proteinExistence type="predicted"/>
<dbReference type="EMBL" id="JBGONM010000055">
    <property type="protein sequence ID" value="MEZ8083232.1"/>
    <property type="molecule type" value="Genomic_DNA"/>
</dbReference>
<evidence type="ECO:0000313" key="1">
    <source>
        <dbReference type="EMBL" id="MEZ8083232.1"/>
    </source>
</evidence>
<reference evidence="1 2" key="1">
    <citation type="submission" date="2024-06" db="EMBL/GenBank/DDBJ databases">
        <authorList>
            <person name="Steensen K."/>
            <person name="Seneca J."/>
            <person name="Bartlau N."/>
            <person name="Yu A.X."/>
            <person name="Polz M.F."/>
        </authorList>
    </citation>
    <scope>NUCLEOTIDE SEQUENCE [LARGE SCALE GENOMIC DNA]</scope>
    <source>
        <strain evidence="1 2">1F260</strain>
    </source>
</reference>
<accession>A0ABV4L951</accession>
<gene>
    <name evidence="1" type="ORF">ACED35_19130</name>
</gene>
<dbReference type="RefSeq" id="WP_017014750.1">
    <property type="nucleotide sequence ID" value="NZ_AJYG02000063.1"/>
</dbReference>
<dbReference type="Proteomes" id="UP001569154">
    <property type="component" value="Unassembled WGS sequence"/>
</dbReference>
<sequence>MTHSLLHTDIAFVASVEECSFPVEDFNHRAHVRLAYAYFVDNDTESSNNLLRKALVGLLQFNDIAPSAKYHETLTKAWLLAVNHFMHHTDTCDNADMFIDLNPQLLDSRIMMTHYTKARLFSEEARHTFIAPDLDAIPEYA</sequence>
<evidence type="ECO:0000313" key="2">
    <source>
        <dbReference type="Proteomes" id="UP001569154"/>
    </source>
</evidence>
<comment type="caution">
    <text evidence="1">The sequence shown here is derived from an EMBL/GenBank/DDBJ whole genome shotgun (WGS) entry which is preliminary data.</text>
</comment>
<name>A0ABV4L951_9GAMM</name>
<keyword evidence="2" id="KW-1185">Reference proteome</keyword>
<protein>
    <submittedName>
        <fullName evidence="1">Uncharacterized protein</fullName>
    </submittedName>
</protein>
<organism evidence="1 2">
    <name type="scientific">Enterovibrio norvegicus</name>
    <dbReference type="NCBI Taxonomy" id="188144"/>
    <lineage>
        <taxon>Bacteria</taxon>
        <taxon>Pseudomonadati</taxon>
        <taxon>Pseudomonadota</taxon>
        <taxon>Gammaproteobacteria</taxon>
        <taxon>Vibrionales</taxon>
        <taxon>Vibrionaceae</taxon>
        <taxon>Enterovibrio</taxon>
    </lineage>
</organism>